<keyword evidence="1" id="KW-0645">Protease</keyword>
<feature type="binding site" evidence="1">
    <location>
        <position position="200"/>
    </location>
    <ligand>
        <name>Zn(2+)</name>
        <dbReference type="ChEBI" id="CHEBI:29105"/>
        <note>catalytic</note>
    </ligand>
</feature>
<dbReference type="InterPro" id="IPR001506">
    <property type="entry name" value="Peptidase_M12A"/>
</dbReference>
<feature type="domain" description="Peptidase M12A" evidence="2">
    <location>
        <begin position="97"/>
        <end position="309"/>
    </location>
</feature>
<dbReference type="SMART" id="SM00235">
    <property type="entry name" value="ZnMc"/>
    <property type="match status" value="1"/>
</dbReference>
<accession>A0A3M7THF3</accession>
<dbReference type="GO" id="GO:0004222">
    <property type="term" value="F:metalloendopeptidase activity"/>
    <property type="evidence" value="ECO:0007669"/>
    <property type="project" value="UniProtKB-UniRule"/>
</dbReference>
<comment type="caution">
    <text evidence="3">The sequence shown here is derived from an EMBL/GenBank/DDBJ whole genome shotgun (WGS) entry which is preliminary data.</text>
</comment>
<proteinExistence type="predicted"/>
<dbReference type="InterPro" id="IPR006026">
    <property type="entry name" value="Peptidase_Metallo"/>
</dbReference>
<dbReference type="Gene3D" id="3.40.390.10">
    <property type="entry name" value="Collagenase (Catalytic Domain)"/>
    <property type="match status" value="1"/>
</dbReference>
<gene>
    <name evidence="3" type="ORF">D1631_10495</name>
</gene>
<dbReference type="PANTHER" id="PTHR10127:SF850">
    <property type="entry name" value="METALLOENDOPEPTIDASE"/>
    <property type="match status" value="1"/>
</dbReference>
<dbReference type="OrthoDB" id="3669864at2"/>
<organism evidence="3 4">
    <name type="scientific">Chryseobacterium nematophagum</name>
    <dbReference type="NCBI Taxonomy" id="2305228"/>
    <lineage>
        <taxon>Bacteria</taxon>
        <taxon>Pseudomonadati</taxon>
        <taxon>Bacteroidota</taxon>
        <taxon>Flavobacteriia</taxon>
        <taxon>Flavobacteriales</taxon>
        <taxon>Weeksellaceae</taxon>
        <taxon>Chryseobacterium group</taxon>
        <taxon>Chryseobacterium</taxon>
    </lineage>
</organism>
<dbReference type="Pfam" id="PF01400">
    <property type="entry name" value="Astacin"/>
    <property type="match status" value="1"/>
</dbReference>
<dbReference type="SUPFAM" id="SSF55486">
    <property type="entry name" value="Metalloproteases ('zincins'), catalytic domain"/>
    <property type="match status" value="1"/>
</dbReference>
<feature type="binding site" evidence="1">
    <location>
        <position position="194"/>
    </location>
    <ligand>
        <name>Zn(2+)</name>
        <dbReference type="ChEBI" id="CHEBI:29105"/>
        <note>catalytic</note>
    </ligand>
</feature>
<evidence type="ECO:0000313" key="4">
    <source>
        <dbReference type="Proteomes" id="UP000278775"/>
    </source>
</evidence>
<evidence type="ECO:0000259" key="2">
    <source>
        <dbReference type="PROSITE" id="PS51864"/>
    </source>
</evidence>
<dbReference type="GO" id="GO:0006508">
    <property type="term" value="P:proteolysis"/>
    <property type="evidence" value="ECO:0007669"/>
    <property type="project" value="UniProtKB-KW"/>
</dbReference>
<name>A0A3M7THF3_9FLAO</name>
<feature type="binding site" evidence="1">
    <location>
        <position position="190"/>
    </location>
    <ligand>
        <name>Zn(2+)</name>
        <dbReference type="ChEBI" id="CHEBI:29105"/>
        <note>catalytic</note>
    </ligand>
</feature>
<feature type="active site" evidence="1">
    <location>
        <position position="191"/>
    </location>
</feature>
<keyword evidence="1" id="KW-0862">Zinc</keyword>
<dbReference type="RefSeq" id="WP_122636401.1">
    <property type="nucleotide sequence ID" value="NZ_QWIU01000002.1"/>
</dbReference>
<evidence type="ECO:0000256" key="1">
    <source>
        <dbReference type="PROSITE-ProRule" id="PRU01211"/>
    </source>
</evidence>
<dbReference type="Proteomes" id="UP000278775">
    <property type="component" value="Unassembled WGS sequence"/>
</dbReference>
<dbReference type="PROSITE" id="PS51864">
    <property type="entry name" value="ASTACIN"/>
    <property type="match status" value="1"/>
</dbReference>
<dbReference type="InterPro" id="IPR024079">
    <property type="entry name" value="MetalloPept_cat_dom_sf"/>
</dbReference>
<keyword evidence="1" id="KW-0479">Metal-binding</keyword>
<sequence>MKRFLISTLFIVLIPLSCRENDLETNSEDSKNSSQIIMGKPGSVLIEYQGHQLQAWRTEEGDYVVNDDILLDKESVKELNSMPASTMSSKAVVDWDQVTVGKYAIWPKTNFTYKIDPSMPAQQKTFIQQAITEYITKTNSIITFTETAGNNNDIFFKKVASGCNADMGYKSGRVNTINLSETCDKISVIHEIGHALGMIHEHQRLNRNDALKFKPETFNYIKTSYPSLYNTVIYNLQMESSTLNDPFAFDLTSVMLYAGYPRNAIELMNDLKSRNLPFYTKKDGSLVERPTIGLSDKDIDWLSYHYSKKLVLKNIDYNTLSLQIQFVSGISIMRNLNQNEEIQLIYNMKKKKYTYIYNQKSYVVDYISLNGTSERNDILFKDNDIFYDNSQTVLDPTEPYVYLKSDIKTLIKNYTNTATTKNYFFTDPKGINGGSKNAIIEASKQSDRLTSINIKKWGSTVNTDGKSHTFNKNVPTELFIRNLSYDRLGQILIRLGCTICFNPGLIALPPYPNPALNQIIRVQYSGDKSFTYGGNSVTQISLNNGAYYDDLNFGSYTIGNVTYQADNFYIPTLIDFDNGYIYGTLDKDGIDGKSMNAQIDAYMKDGKMYIDILK</sequence>
<comment type="caution">
    <text evidence="1">Lacks conserved residue(s) required for the propagation of feature annotation.</text>
</comment>
<comment type="cofactor">
    <cofactor evidence="1">
        <name>Zn(2+)</name>
        <dbReference type="ChEBI" id="CHEBI:29105"/>
    </cofactor>
    <text evidence="1">Binds 1 zinc ion per subunit.</text>
</comment>
<dbReference type="EMBL" id="QWIU01000002">
    <property type="protein sequence ID" value="RNA62327.1"/>
    <property type="molecule type" value="Genomic_DNA"/>
</dbReference>
<reference evidence="3 4" key="1">
    <citation type="submission" date="2018-08" db="EMBL/GenBank/DDBJ databases">
        <title>Chryseobacterium nematophagum: a novel matrix digesting pathogen of nematodes.</title>
        <authorList>
            <person name="Page A."/>
            <person name="Roberts M."/>
            <person name="Felix M.-A."/>
            <person name="Weir W."/>
        </authorList>
    </citation>
    <scope>NUCLEOTIDE SEQUENCE [LARGE SCALE GENOMIC DNA]</scope>
    <source>
        <strain evidence="3 4">JUb129</strain>
    </source>
</reference>
<keyword evidence="1" id="KW-0378">Hydrolase</keyword>
<evidence type="ECO:0000313" key="3">
    <source>
        <dbReference type="EMBL" id="RNA62327.1"/>
    </source>
</evidence>
<dbReference type="AlphaFoldDB" id="A0A3M7THF3"/>
<keyword evidence="1" id="KW-0482">Metalloprotease</keyword>
<protein>
    <recommendedName>
        <fullName evidence="2">Peptidase M12A domain-containing protein</fullName>
    </recommendedName>
</protein>
<dbReference type="GO" id="GO:0008270">
    <property type="term" value="F:zinc ion binding"/>
    <property type="evidence" value="ECO:0007669"/>
    <property type="project" value="UniProtKB-UniRule"/>
</dbReference>
<dbReference type="PANTHER" id="PTHR10127">
    <property type="entry name" value="DISCOIDIN, CUB, EGF, LAMININ , AND ZINC METALLOPROTEASE DOMAIN CONTAINING"/>
    <property type="match status" value="1"/>
</dbReference>